<feature type="chain" id="PRO_5047073803" evidence="1">
    <location>
        <begin position="22"/>
        <end position="235"/>
    </location>
</feature>
<dbReference type="InterPro" id="IPR010634">
    <property type="entry name" value="DUF1223"/>
</dbReference>
<proteinExistence type="predicted"/>
<dbReference type="InterPro" id="IPR036249">
    <property type="entry name" value="Thioredoxin-like_sf"/>
</dbReference>
<dbReference type="PANTHER" id="PTHR36057:SF1">
    <property type="entry name" value="LIPOPROTEIN LIPID ATTACHMENT SITE-LIKE PROTEIN, PUTATIVE (DUF1223)-RELATED"/>
    <property type="match status" value="1"/>
</dbReference>
<keyword evidence="3" id="KW-1185">Reference proteome</keyword>
<name>A0ABX7F947_9RHOB</name>
<sequence length="235" mass="25965">MFSKTAWLVIPWLAVAGAVAAQDGADRTPVVVELFTSQGCSSCPAADALLAEMAGREDIIPLALHVDYWDYIGWADGFAQSRFTMRQKGYARAAGERRIYTPQMVVNGREDVVGSRPLKVAALIEKHADTPPKVALTLKREGDRLHIHARALEKTRPCVIYAVQYEPAREVMIERGENAGRSIRYTHIVRDWTEIGTLPEDAPFEAMMTVDANLPVVVLVQEDRVGPIVAAARLE</sequence>
<protein>
    <submittedName>
        <fullName evidence="2">DUF1223 domain-containing protein</fullName>
    </submittedName>
</protein>
<evidence type="ECO:0000256" key="1">
    <source>
        <dbReference type="SAM" id="SignalP"/>
    </source>
</evidence>
<dbReference type="RefSeq" id="WP_023849651.1">
    <property type="nucleotide sequence ID" value="NZ_CP047166.1"/>
</dbReference>
<dbReference type="Proteomes" id="UP000596387">
    <property type="component" value="Chromosome"/>
</dbReference>
<keyword evidence="1" id="KW-0732">Signal</keyword>
<gene>
    <name evidence="2" type="ORF">GQA70_12550</name>
</gene>
<reference evidence="2 3" key="1">
    <citation type="submission" date="2019-12" db="EMBL/GenBank/DDBJ databases">
        <title>Complete Genome Sequence of a Quorum-Sensing Bacterium,Rhodobacteraceae bacterium C31, Isolated from a marine microalgae symbiotic bacteria.</title>
        <authorList>
            <person name="Zhang Y."/>
        </authorList>
    </citation>
    <scope>NUCLEOTIDE SEQUENCE [LARGE SCALE GENOMIC DNA]</scope>
    <source>
        <strain evidence="2 3">C31</strain>
    </source>
</reference>
<dbReference type="Pfam" id="PF06764">
    <property type="entry name" value="DUF1223"/>
    <property type="match status" value="1"/>
</dbReference>
<feature type="signal peptide" evidence="1">
    <location>
        <begin position="1"/>
        <end position="21"/>
    </location>
</feature>
<dbReference type="EMBL" id="CP047166">
    <property type="protein sequence ID" value="QRF67070.1"/>
    <property type="molecule type" value="Genomic_DNA"/>
</dbReference>
<evidence type="ECO:0000313" key="2">
    <source>
        <dbReference type="EMBL" id="QRF67070.1"/>
    </source>
</evidence>
<accession>A0ABX7F947</accession>
<organism evidence="2 3">
    <name type="scientific">Ponticoccus alexandrii</name>
    <dbReference type="NCBI Taxonomy" id="1943633"/>
    <lineage>
        <taxon>Bacteria</taxon>
        <taxon>Pseudomonadati</taxon>
        <taxon>Pseudomonadota</taxon>
        <taxon>Alphaproteobacteria</taxon>
        <taxon>Rhodobacterales</taxon>
        <taxon>Roseobacteraceae</taxon>
        <taxon>Ponticoccus</taxon>
    </lineage>
</organism>
<dbReference type="SUPFAM" id="SSF52833">
    <property type="entry name" value="Thioredoxin-like"/>
    <property type="match status" value="1"/>
</dbReference>
<evidence type="ECO:0000313" key="3">
    <source>
        <dbReference type="Proteomes" id="UP000596387"/>
    </source>
</evidence>
<dbReference type="PANTHER" id="PTHR36057">
    <property type="match status" value="1"/>
</dbReference>